<keyword evidence="1" id="KW-0732">Signal</keyword>
<sequence length="246" mass="27542">MHRFSVITFCVFFLAFNALAGKQKRKLSTLIGYRRITRAPIPLSEVPETNSTVTVRQCKCSDVDQCSEALANIESHCRTNPKCENILALIGNVRRIRNCMETDHAEASRFELCVRSRAGKFECSEEVEPKNITLSRDGFDPSILRDDEKAAKNKRSTMKPTSQNNFPQELAEYFICVGQCTSTEASLSSEIIECSHKLKCALAPPSRSSQMVMETCSRLLGLDPLQRFIKSCHCLKDAGANVSCLY</sequence>
<reference evidence="2 3" key="1">
    <citation type="submission" date="2024-08" db="EMBL/GenBank/DDBJ databases">
        <title>Gnathostoma spinigerum genome.</title>
        <authorList>
            <person name="Gonzalez-Bertolin B."/>
            <person name="Monzon S."/>
            <person name="Zaballos A."/>
            <person name="Jimenez P."/>
            <person name="Dekumyoy P."/>
            <person name="Varona S."/>
            <person name="Cuesta I."/>
            <person name="Sumanam S."/>
            <person name="Adisakwattana P."/>
            <person name="Gasser R.B."/>
            <person name="Hernandez-Gonzalez A."/>
            <person name="Young N.D."/>
            <person name="Perteguer M.J."/>
        </authorList>
    </citation>
    <scope>NUCLEOTIDE SEQUENCE [LARGE SCALE GENOMIC DNA]</scope>
    <source>
        <strain evidence="2">AL3</strain>
        <tissue evidence="2">Liver</tissue>
    </source>
</reference>
<evidence type="ECO:0000256" key="1">
    <source>
        <dbReference type="SAM" id="SignalP"/>
    </source>
</evidence>
<evidence type="ECO:0000313" key="3">
    <source>
        <dbReference type="Proteomes" id="UP001608902"/>
    </source>
</evidence>
<dbReference type="EMBL" id="JBGFUD010001764">
    <property type="protein sequence ID" value="MFH4976727.1"/>
    <property type="molecule type" value="Genomic_DNA"/>
</dbReference>
<dbReference type="AlphaFoldDB" id="A0ABD6EJ73"/>
<feature type="signal peptide" evidence="1">
    <location>
        <begin position="1"/>
        <end position="20"/>
    </location>
</feature>
<name>A0ABD6EJ73_9BILA</name>
<organism evidence="2 3">
    <name type="scientific">Gnathostoma spinigerum</name>
    <dbReference type="NCBI Taxonomy" id="75299"/>
    <lineage>
        <taxon>Eukaryota</taxon>
        <taxon>Metazoa</taxon>
        <taxon>Ecdysozoa</taxon>
        <taxon>Nematoda</taxon>
        <taxon>Chromadorea</taxon>
        <taxon>Rhabditida</taxon>
        <taxon>Spirurina</taxon>
        <taxon>Gnathostomatomorpha</taxon>
        <taxon>Gnathostomatoidea</taxon>
        <taxon>Gnathostomatidae</taxon>
        <taxon>Gnathostoma</taxon>
    </lineage>
</organism>
<gene>
    <name evidence="2" type="ORF">AB6A40_003436</name>
</gene>
<keyword evidence="3" id="KW-1185">Reference proteome</keyword>
<proteinExistence type="predicted"/>
<dbReference type="PANTHER" id="PTHR34401:SF7">
    <property type="entry name" value="EXTRACELLULAR MEMBRANE PROTEIN, CFEM DOMAIN PROTEIN"/>
    <property type="match status" value="1"/>
</dbReference>
<dbReference type="PANTHER" id="PTHR34401">
    <property type="entry name" value="PROTEIN CBG12388-RELATED"/>
    <property type="match status" value="1"/>
</dbReference>
<dbReference type="Proteomes" id="UP001608902">
    <property type="component" value="Unassembled WGS sequence"/>
</dbReference>
<comment type="caution">
    <text evidence="2">The sequence shown here is derived from an EMBL/GenBank/DDBJ whole genome shotgun (WGS) entry which is preliminary data.</text>
</comment>
<evidence type="ECO:0000313" key="2">
    <source>
        <dbReference type="EMBL" id="MFH4976727.1"/>
    </source>
</evidence>
<feature type="chain" id="PRO_5044750501" evidence="1">
    <location>
        <begin position="21"/>
        <end position="246"/>
    </location>
</feature>
<accession>A0ABD6EJ73</accession>
<protein>
    <submittedName>
        <fullName evidence="2">Uncharacterized protein</fullName>
    </submittedName>
</protein>